<protein>
    <recommendedName>
        <fullName evidence="3">RNA helicase</fullName>
        <ecNumber evidence="3">3.6.4.13</ecNumber>
    </recommendedName>
</protein>
<evidence type="ECO:0000256" key="3">
    <source>
        <dbReference type="ARBA" id="ARBA00012552"/>
    </source>
</evidence>
<dbReference type="GO" id="GO:0005737">
    <property type="term" value="C:cytoplasm"/>
    <property type="evidence" value="ECO:0007669"/>
    <property type="project" value="UniProtKB-SubCell"/>
</dbReference>
<evidence type="ECO:0000256" key="2">
    <source>
        <dbReference type="ARBA" id="ARBA00005601"/>
    </source>
</evidence>
<evidence type="ECO:0000313" key="14">
    <source>
        <dbReference type="Proteomes" id="UP001515480"/>
    </source>
</evidence>
<dbReference type="Pfam" id="PF13087">
    <property type="entry name" value="AAA_12"/>
    <property type="match status" value="1"/>
</dbReference>
<evidence type="ECO:0000256" key="8">
    <source>
        <dbReference type="ARBA" id="ARBA00022840"/>
    </source>
</evidence>
<feature type="region of interest" description="Disordered" evidence="11">
    <location>
        <begin position="1044"/>
        <end position="1072"/>
    </location>
</feature>
<dbReference type="PANTHER" id="PTHR45418:SF1">
    <property type="entry name" value="CANCER_TESTIS ANTIGEN 55"/>
    <property type="match status" value="1"/>
</dbReference>
<dbReference type="InterPro" id="IPR041679">
    <property type="entry name" value="DNA2/NAM7-like_C"/>
</dbReference>
<dbReference type="AlphaFoldDB" id="A0AB34IM75"/>
<evidence type="ECO:0000256" key="9">
    <source>
        <dbReference type="ARBA" id="ARBA00047984"/>
    </source>
</evidence>
<sequence length="1180" mass="129479">MPPRGRGDVKMTKSKHKVVLTAGAHKPFGSMINQSSLRPLLESYGRVWSIDFAPGGGKAFVTFKSTEAVEALVKQGSIAAGPLKLKVEIAEFPVNDQKAHEDERLAMLFSKPSQKPKGIVITETRSVTQPVYSGSDLEWRIVLQNKSTQGRELLSIEMPQQHVNPFKLKPAAFDRPIKLPPGGTHTQIIKFVHRGIGQQGTFNQQLLFNFSNWVLEHVISITVTMPDTIKDMELLKPTVSYTPKPMPSPNEPTRMLCPAFPPGRVSAIPGAGLYTATLEHTGVCKPAAYEVPANIVQQVEGMRSGGFNPWKTKANYRTRFHDLLWLEEATQQKLTRQYDLVGITIEKCDKYWDGDSMISPPPNEPLVRVECHNLSEKRPSVQRADRVLAYQTTGAAQVAEYEGFVHRVEGEALVLIFAPDFLDKNPPGTRMNIQFSVERTTPQLMHRAVDDVLMSVVWPEEIPEGDAAPLQLSSEYEGKLPPEMSDQQRSVVEALMRGTHGTAPFLLFGPFGTGKTRTLNEFLKLLLEPIAKPTPIATGESERNNKRKAKPIASDGRPPVRVLVCSPSNSAADKYVLQLASILPHSSQMLRVFAPHRSERGVHKTIKNYVSFDKELHMFTVPALSKLQNYAVIVTTTRSAAMLVNAGVSKGHFTHIIVDEAAQLMESEALIPLSLAGPNTSVVMAGDPQQLGPSTFTKVDSVHGLHLSIMERLANLPVYETRCSQVCMHLTKNYRSHPAIVKLLSKISYNNRLEPMAPNEQVTSLQGWAKRDTKASFPMLFCGLEGGREEQEGDSPSYFNRHEASTILVLISDLLNSMKSELRQEEIGVITPFYKQTQKLRMLLRTRGLGKVYVGSTEEFHGHEVRALFISTVRTSTESLERDSAFDTGFVGNVKRFNTALSRAVALAVIVGDATVLSHGREWAELISYCRENHSFLNLTAPSIQPTCEASHSGRAHMSGDASKVENMAGAATDLASSVALTNDEPTNGVLSAANGRGGQRAKRLEDFPGNDVGKAGQDESASTPNYGRPIDVQALLAGNTSLSIPLTVPTDGGPDPLQRDPEPEEPEPLPEWAQDHVLPPPKDKLQLAPNVGAIEQGRLMRAHDADATGAVVSQKQDDAVTTKCIFDYESVGVVFVTGPIPQLAIYDNAESLKLVISTFNLECQLDENDQGATATFSHA</sequence>
<gene>
    <name evidence="13" type="ORF">AB1Y20_012713</name>
</gene>
<evidence type="ECO:0000259" key="12">
    <source>
        <dbReference type="PROSITE" id="PS50102"/>
    </source>
</evidence>
<proteinExistence type="inferred from homology"/>
<evidence type="ECO:0000256" key="4">
    <source>
        <dbReference type="ARBA" id="ARBA00022490"/>
    </source>
</evidence>
<keyword evidence="8" id="KW-0067">ATP-binding</keyword>
<keyword evidence="4" id="KW-0963">Cytoplasm</keyword>
<evidence type="ECO:0000256" key="5">
    <source>
        <dbReference type="ARBA" id="ARBA00022741"/>
    </source>
</evidence>
<dbReference type="PROSITE" id="PS50102">
    <property type="entry name" value="RRM"/>
    <property type="match status" value="1"/>
</dbReference>
<name>A0AB34IM75_PRYPA</name>
<dbReference type="InterPro" id="IPR035979">
    <property type="entry name" value="RBD_domain_sf"/>
</dbReference>
<dbReference type="PANTHER" id="PTHR45418">
    <property type="entry name" value="CANCER/TESTIS ANTIGEN 55"/>
    <property type="match status" value="1"/>
</dbReference>
<evidence type="ECO:0000256" key="1">
    <source>
        <dbReference type="ARBA" id="ARBA00004496"/>
    </source>
</evidence>
<keyword evidence="10" id="KW-0694">RNA-binding</keyword>
<dbReference type="EMBL" id="JBGBPQ010000024">
    <property type="protein sequence ID" value="KAL1500036.1"/>
    <property type="molecule type" value="Genomic_DNA"/>
</dbReference>
<feature type="region of interest" description="Disordered" evidence="11">
    <location>
        <begin position="983"/>
        <end position="1028"/>
    </location>
</feature>
<dbReference type="SUPFAM" id="SSF54928">
    <property type="entry name" value="RNA-binding domain, RBD"/>
    <property type="match status" value="1"/>
</dbReference>
<evidence type="ECO:0000313" key="13">
    <source>
        <dbReference type="EMBL" id="KAL1500036.1"/>
    </source>
</evidence>
<dbReference type="CDD" id="cd00590">
    <property type="entry name" value="RRM_SF"/>
    <property type="match status" value="1"/>
</dbReference>
<evidence type="ECO:0000256" key="6">
    <source>
        <dbReference type="ARBA" id="ARBA00022801"/>
    </source>
</evidence>
<organism evidence="13 14">
    <name type="scientific">Prymnesium parvum</name>
    <name type="common">Toxic golden alga</name>
    <dbReference type="NCBI Taxonomy" id="97485"/>
    <lineage>
        <taxon>Eukaryota</taxon>
        <taxon>Haptista</taxon>
        <taxon>Haptophyta</taxon>
        <taxon>Prymnesiophyceae</taxon>
        <taxon>Prymnesiales</taxon>
        <taxon>Prymnesiaceae</taxon>
        <taxon>Prymnesium</taxon>
    </lineage>
</organism>
<accession>A0AB34IM75</accession>
<dbReference type="InterPro" id="IPR049080">
    <property type="entry name" value="MOV-10-like_beta-barrel"/>
</dbReference>
<dbReference type="Pfam" id="PF21634">
    <property type="entry name" value="MOV-10_beta-barrel"/>
    <property type="match status" value="1"/>
</dbReference>
<keyword evidence="14" id="KW-1185">Reference proteome</keyword>
<dbReference type="Pfam" id="PF13086">
    <property type="entry name" value="AAA_11"/>
    <property type="match status" value="2"/>
</dbReference>
<keyword evidence="6" id="KW-0378">Hydrolase</keyword>
<dbReference type="Gene3D" id="3.40.50.300">
    <property type="entry name" value="P-loop containing nucleotide triphosphate hydrolases"/>
    <property type="match status" value="2"/>
</dbReference>
<dbReference type="EC" id="3.6.4.13" evidence="3"/>
<comment type="catalytic activity">
    <reaction evidence="9">
        <text>ATP + H2O = ADP + phosphate + H(+)</text>
        <dbReference type="Rhea" id="RHEA:13065"/>
        <dbReference type="ChEBI" id="CHEBI:15377"/>
        <dbReference type="ChEBI" id="CHEBI:15378"/>
        <dbReference type="ChEBI" id="CHEBI:30616"/>
        <dbReference type="ChEBI" id="CHEBI:43474"/>
        <dbReference type="ChEBI" id="CHEBI:456216"/>
        <dbReference type="EC" id="3.6.4.13"/>
    </reaction>
</comment>
<evidence type="ECO:0000256" key="10">
    <source>
        <dbReference type="PROSITE-ProRule" id="PRU00176"/>
    </source>
</evidence>
<comment type="caution">
    <text evidence="13">The sequence shown here is derived from an EMBL/GenBank/DDBJ whole genome shotgun (WGS) entry which is preliminary data.</text>
</comment>
<dbReference type="CDD" id="cd18808">
    <property type="entry name" value="SF1_C_Upf1"/>
    <property type="match status" value="1"/>
</dbReference>
<evidence type="ECO:0000256" key="11">
    <source>
        <dbReference type="SAM" id="MobiDB-lite"/>
    </source>
</evidence>
<evidence type="ECO:0000256" key="7">
    <source>
        <dbReference type="ARBA" id="ARBA00022806"/>
    </source>
</evidence>
<dbReference type="InterPro" id="IPR047187">
    <property type="entry name" value="SF1_C_Upf1"/>
</dbReference>
<keyword evidence="5" id="KW-0547">Nucleotide-binding</keyword>
<dbReference type="Proteomes" id="UP001515480">
    <property type="component" value="Unassembled WGS sequence"/>
</dbReference>
<dbReference type="GO" id="GO:0016787">
    <property type="term" value="F:hydrolase activity"/>
    <property type="evidence" value="ECO:0007669"/>
    <property type="project" value="UniProtKB-KW"/>
</dbReference>
<dbReference type="GO" id="GO:0005524">
    <property type="term" value="F:ATP binding"/>
    <property type="evidence" value="ECO:0007669"/>
    <property type="project" value="UniProtKB-KW"/>
</dbReference>
<dbReference type="GO" id="GO:0003724">
    <property type="term" value="F:RNA helicase activity"/>
    <property type="evidence" value="ECO:0007669"/>
    <property type="project" value="UniProtKB-EC"/>
</dbReference>
<feature type="domain" description="RRM" evidence="12">
    <location>
        <begin position="17"/>
        <end position="92"/>
    </location>
</feature>
<reference evidence="13 14" key="1">
    <citation type="journal article" date="2024" name="Science">
        <title>Giant polyketide synthase enzymes in the biosynthesis of giant marine polyether toxins.</title>
        <authorList>
            <person name="Fallon T.R."/>
            <person name="Shende V.V."/>
            <person name="Wierzbicki I.H."/>
            <person name="Pendleton A.L."/>
            <person name="Watervoot N.F."/>
            <person name="Auber R.P."/>
            <person name="Gonzalez D.J."/>
            <person name="Wisecaver J.H."/>
            <person name="Moore B.S."/>
        </authorList>
    </citation>
    <scope>NUCLEOTIDE SEQUENCE [LARGE SCALE GENOMIC DNA]</scope>
    <source>
        <strain evidence="13 14">12B1</strain>
    </source>
</reference>
<dbReference type="InterPro" id="IPR027417">
    <property type="entry name" value="P-loop_NTPase"/>
</dbReference>
<comment type="subcellular location">
    <subcellularLocation>
        <location evidence="1">Cytoplasm</location>
    </subcellularLocation>
</comment>
<dbReference type="SUPFAM" id="SSF52540">
    <property type="entry name" value="P-loop containing nucleoside triphosphate hydrolases"/>
    <property type="match status" value="1"/>
</dbReference>
<dbReference type="GO" id="GO:0003723">
    <property type="term" value="F:RNA binding"/>
    <property type="evidence" value="ECO:0007669"/>
    <property type="project" value="UniProtKB-UniRule"/>
</dbReference>
<dbReference type="InterPro" id="IPR041677">
    <property type="entry name" value="DNA2/NAM7_AAA_11"/>
</dbReference>
<dbReference type="InterPro" id="IPR000504">
    <property type="entry name" value="RRM_dom"/>
</dbReference>
<keyword evidence="7" id="KW-0347">Helicase</keyword>
<feature type="region of interest" description="Disordered" evidence="11">
    <location>
        <begin position="535"/>
        <end position="554"/>
    </location>
</feature>
<comment type="similarity">
    <text evidence="2">Belongs to the DNA2/NAM7 helicase family. SDE3 subfamily.</text>
</comment>